<sequence length="185" mass="21192">MRNIKEARFSKPVRSDPNLKDPKLWYEYRRTNGHQTWECRHLREEVATLLKNGHLRELLSDWLKKTAAAIVITWNLRKHEKINMIFGGNEINGMTFSVAKKMKEAAYGLLLPHNDALVISLNVLDFKIKRVLVDPGSSTNIIQWRVPEQAKLIGSIISATKLLAEFNLASMTTGREILWPTNTEG</sequence>
<evidence type="ECO:0000313" key="2">
    <source>
        <dbReference type="RefSeq" id="XP_009777309.1"/>
    </source>
</evidence>
<proteinExistence type="predicted"/>
<dbReference type="PANTHER" id="PTHR33240:SF8">
    <property type="entry name" value="OS03G0439900 PROTEIN"/>
    <property type="match status" value="1"/>
</dbReference>
<dbReference type="AlphaFoldDB" id="A0A1U7WRJ8"/>
<dbReference type="RefSeq" id="XP_009777309.1">
    <property type="nucleotide sequence ID" value="XM_009779007.1"/>
</dbReference>
<evidence type="ECO:0000313" key="1">
    <source>
        <dbReference type="Proteomes" id="UP000189701"/>
    </source>
</evidence>
<gene>
    <name evidence="2" type="primary">LOC104226909</name>
</gene>
<reference evidence="2" key="2">
    <citation type="submission" date="2025-08" db="UniProtKB">
        <authorList>
            <consortium name="RefSeq"/>
        </authorList>
    </citation>
    <scope>IDENTIFICATION</scope>
    <source>
        <tissue evidence="2">Leaf</tissue>
    </source>
</reference>
<dbReference type="PANTHER" id="PTHR33240">
    <property type="entry name" value="OS08G0508500 PROTEIN"/>
    <property type="match status" value="1"/>
</dbReference>
<reference evidence="1" key="1">
    <citation type="journal article" date="2013" name="Genome Biol.">
        <title>Reference genomes and transcriptomes of Nicotiana sylvestris and Nicotiana tomentosiformis.</title>
        <authorList>
            <person name="Sierro N."/>
            <person name="Battey J.N."/>
            <person name="Ouadi S."/>
            <person name="Bovet L."/>
            <person name="Goepfert S."/>
            <person name="Bakaher N."/>
            <person name="Peitsch M.C."/>
            <person name="Ivanov N.V."/>
        </authorList>
    </citation>
    <scope>NUCLEOTIDE SEQUENCE [LARGE SCALE GENOMIC DNA]</scope>
</reference>
<accession>A0A1U7WRJ8</accession>
<name>A0A1U7WRJ8_NICSY</name>
<organism evidence="1 2">
    <name type="scientific">Nicotiana sylvestris</name>
    <name type="common">Wood tobacco</name>
    <name type="synonym">South American tobacco</name>
    <dbReference type="NCBI Taxonomy" id="4096"/>
    <lineage>
        <taxon>Eukaryota</taxon>
        <taxon>Viridiplantae</taxon>
        <taxon>Streptophyta</taxon>
        <taxon>Embryophyta</taxon>
        <taxon>Tracheophyta</taxon>
        <taxon>Spermatophyta</taxon>
        <taxon>Magnoliopsida</taxon>
        <taxon>eudicotyledons</taxon>
        <taxon>Gunneridae</taxon>
        <taxon>Pentapetalae</taxon>
        <taxon>asterids</taxon>
        <taxon>lamiids</taxon>
        <taxon>Solanales</taxon>
        <taxon>Solanaceae</taxon>
        <taxon>Nicotianoideae</taxon>
        <taxon>Nicotianeae</taxon>
        <taxon>Nicotiana</taxon>
    </lineage>
</organism>
<keyword evidence="1" id="KW-1185">Reference proteome</keyword>
<protein>
    <submittedName>
        <fullName evidence="2">Uncharacterized protein LOC104226909</fullName>
    </submittedName>
</protein>
<dbReference type="Proteomes" id="UP000189701">
    <property type="component" value="Unplaced"/>
</dbReference>